<keyword evidence="1" id="KW-0285">Flavoprotein</keyword>
<dbReference type="PRINTS" id="PR00469">
    <property type="entry name" value="PNDRDTASEII"/>
</dbReference>
<accession>M0M2A7</accession>
<organism evidence="4 5">
    <name type="scientific">Halococcus hamelinensis 100A6</name>
    <dbReference type="NCBI Taxonomy" id="1132509"/>
    <lineage>
        <taxon>Archaea</taxon>
        <taxon>Methanobacteriati</taxon>
        <taxon>Methanobacteriota</taxon>
        <taxon>Stenosarchaea group</taxon>
        <taxon>Halobacteria</taxon>
        <taxon>Halobacteriales</taxon>
        <taxon>Halococcaceae</taxon>
        <taxon>Halococcus</taxon>
    </lineage>
</organism>
<protein>
    <submittedName>
        <fullName evidence="4">Thioredoxin reductase</fullName>
    </submittedName>
</protein>
<dbReference type="InterPro" id="IPR050097">
    <property type="entry name" value="Ferredoxin-NADP_redctase_2"/>
</dbReference>
<feature type="domain" description="FAD/NAD(P)-binding" evidence="3">
    <location>
        <begin position="10"/>
        <end position="128"/>
    </location>
</feature>
<dbReference type="Pfam" id="PF07992">
    <property type="entry name" value="Pyr_redox_2"/>
    <property type="match status" value="1"/>
</dbReference>
<dbReference type="Gene3D" id="3.50.50.60">
    <property type="entry name" value="FAD/NAD(P)-binding domain"/>
    <property type="match status" value="1"/>
</dbReference>
<evidence type="ECO:0000313" key="4">
    <source>
        <dbReference type="EMBL" id="EMA39962.1"/>
    </source>
</evidence>
<evidence type="ECO:0000313" key="5">
    <source>
        <dbReference type="Proteomes" id="UP000011566"/>
    </source>
</evidence>
<proteinExistence type="predicted"/>
<dbReference type="Proteomes" id="UP000011566">
    <property type="component" value="Unassembled WGS sequence"/>
</dbReference>
<comment type="caution">
    <text evidence="4">The sequence shown here is derived from an EMBL/GenBank/DDBJ whole genome shotgun (WGS) entry which is preliminary data.</text>
</comment>
<dbReference type="InterPro" id="IPR023753">
    <property type="entry name" value="FAD/NAD-binding_dom"/>
</dbReference>
<dbReference type="GO" id="GO:0016491">
    <property type="term" value="F:oxidoreductase activity"/>
    <property type="evidence" value="ECO:0007669"/>
    <property type="project" value="UniProtKB-KW"/>
</dbReference>
<evidence type="ECO:0000259" key="3">
    <source>
        <dbReference type="Pfam" id="PF07992"/>
    </source>
</evidence>
<keyword evidence="2" id="KW-0560">Oxidoreductase</keyword>
<dbReference type="PATRIC" id="fig|1132509.6.peg.1239"/>
<evidence type="ECO:0000256" key="1">
    <source>
        <dbReference type="ARBA" id="ARBA00022630"/>
    </source>
</evidence>
<dbReference type="InterPro" id="IPR036188">
    <property type="entry name" value="FAD/NAD-bd_sf"/>
</dbReference>
<dbReference type="AlphaFoldDB" id="M0M2A7"/>
<dbReference type="PANTHER" id="PTHR48105">
    <property type="entry name" value="THIOREDOXIN REDUCTASE 1-RELATED-RELATED"/>
    <property type="match status" value="1"/>
</dbReference>
<gene>
    <name evidence="4" type="ORF">C447_05403</name>
</gene>
<name>M0M2A7_9EURY</name>
<evidence type="ECO:0000256" key="2">
    <source>
        <dbReference type="ARBA" id="ARBA00023002"/>
    </source>
</evidence>
<dbReference type="eggNOG" id="arCOG01301">
    <property type="taxonomic scope" value="Archaea"/>
</dbReference>
<reference evidence="4 5" key="1">
    <citation type="journal article" date="2014" name="PLoS Genet.">
        <title>Phylogenetically driven sequencing of extremely halophilic archaea reveals strategies for static and dynamic osmo-response.</title>
        <authorList>
            <person name="Becker E.A."/>
            <person name="Seitzer P.M."/>
            <person name="Tritt A."/>
            <person name="Larsen D."/>
            <person name="Krusor M."/>
            <person name="Yao A.I."/>
            <person name="Wu D."/>
            <person name="Madern D."/>
            <person name="Eisen J.A."/>
            <person name="Darling A.E."/>
            <person name="Facciotti M.T."/>
        </authorList>
    </citation>
    <scope>NUCLEOTIDE SEQUENCE [LARGE SCALE GENOMIC DNA]</scope>
    <source>
        <strain evidence="4 5">100A6</strain>
    </source>
</reference>
<dbReference type="RefSeq" id="WP_007691644.1">
    <property type="nucleotide sequence ID" value="NZ_AJRK01000086.1"/>
</dbReference>
<keyword evidence="5" id="KW-1185">Reference proteome</keyword>
<dbReference type="SUPFAM" id="SSF51905">
    <property type="entry name" value="FAD/NAD(P)-binding domain"/>
    <property type="match status" value="1"/>
</dbReference>
<dbReference type="OrthoDB" id="214187at2157"/>
<dbReference type="EMBL" id="AOMB01000014">
    <property type="protein sequence ID" value="EMA39962.1"/>
    <property type="molecule type" value="Genomic_DNA"/>
</dbReference>
<sequence length="300" mass="33141">MSETAHDTSDVVVVGGGPAGCSAAVFTARYGLDTTVFDRGQSSLQRCAYLENYLGFPAGIDVGTFYDLIHDHVEASGADLVPDMVRSVERATDGGFVVEPQEGEAVRAKRVVAATRQGADYLRPVVGEAAFDEYVHDGETYERFDPEYADRDGSTPVDGLYVASPGGETDVQVVVAAGRGAHVARTALADARRERGYPDDLAAHYDWRRSEAELTGEWADRDRWRELFAERTPDDHGLDEERAVDLREREIDRRFDTYIDDEAVGARTERGQDRLLEHIDDDRILAAAREIETEHAADSD</sequence>